<dbReference type="HOGENOM" id="CLU_1327581_0_0_1"/>
<dbReference type="EMBL" id="GL732600">
    <property type="protein sequence ID" value="EFX72345.1"/>
    <property type="molecule type" value="Genomic_DNA"/>
</dbReference>
<evidence type="ECO:0000313" key="4">
    <source>
        <dbReference type="Proteomes" id="UP000000305"/>
    </source>
</evidence>
<dbReference type="InParanoid" id="E9H7A6"/>
<proteinExistence type="predicted"/>
<evidence type="ECO:0000313" key="3">
    <source>
        <dbReference type="EMBL" id="EFX72345.1"/>
    </source>
</evidence>
<accession>E9H7A6</accession>
<feature type="chain" id="PRO_5003237848" evidence="2">
    <location>
        <begin position="18"/>
        <end position="207"/>
    </location>
</feature>
<dbReference type="Proteomes" id="UP000000305">
    <property type="component" value="Unassembled WGS sequence"/>
</dbReference>
<keyword evidence="2" id="KW-0732">Signal</keyword>
<feature type="signal peptide" evidence="2">
    <location>
        <begin position="1"/>
        <end position="17"/>
    </location>
</feature>
<feature type="compositionally biased region" description="Polar residues" evidence="1">
    <location>
        <begin position="23"/>
        <end position="65"/>
    </location>
</feature>
<feature type="region of interest" description="Disordered" evidence="1">
    <location>
        <begin position="186"/>
        <end position="207"/>
    </location>
</feature>
<feature type="compositionally biased region" description="Low complexity" evidence="1">
    <location>
        <begin position="145"/>
        <end position="166"/>
    </location>
</feature>
<feature type="region of interest" description="Disordered" evidence="1">
    <location>
        <begin position="23"/>
        <end position="67"/>
    </location>
</feature>
<reference evidence="3 4" key="1">
    <citation type="journal article" date="2011" name="Science">
        <title>The ecoresponsive genome of Daphnia pulex.</title>
        <authorList>
            <person name="Colbourne J.K."/>
            <person name="Pfrender M.E."/>
            <person name="Gilbert D."/>
            <person name="Thomas W.K."/>
            <person name="Tucker A."/>
            <person name="Oakley T.H."/>
            <person name="Tokishita S."/>
            <person name="Aerts A."/>
            <person name="Arnold G.J."/>
            <person name="Basu M.K."/>
            <person name="Bauer D.J."/>
            <person name="Caceres C.E."/>
            <person name="Carmel L."/>
            <person name="Casola C."/>
            <person name="Choi J.H."/>
            <person name="Detter J.C."/>
            <person name="Dong Q."/>
            <person name="Dusheyko S."/>
            <person name="Eads B.D."/>
            <person name="Frohlich T."/>
            <person name="Geiler-Samerotte K.A."/>
            <person name="Gerlach D."/>
            <person name="Hatcher P."/>
            <person name="Jogdeo S."/>
            <person name="Krijgsveld J."/>
            <person name="Kriventseva E.V."/>
            <person name="Kultz D."/>
            <person name="Laforsch C."/>
            <person name="Lindquist E."/>
            <person name="Lopez J."/>
            <person name="Manak J.R."/>
            <person name="Muller J."/>
            <person name="Pangilinan J."/>
            <person name="Patwardhan R.P."/>
            <person name="Pitluck S."/>
            <person name="Pritham E.J."/>
            <person name="Rechtsteiner A."/>
            <person name="Rho M."/>
            <person name="Rogozin I.B."/>
            <person name="Sakarya O."/>
            <person name="Salamov A."/>
            <person name="Schaack S."/>
            <person name="Shapiro H."/>
            <person name="Shiga Y."/>
            <person name="Skalitzky C."/>
            <person name="Smith Z."/>
            <person name="Souvorov A."/>
            <person name="Sung W."/>
            <person name="Tang Z."/>
            <person name="Tsuchiya D."/>
            <person name="Tu H."/>
            <person name="Vos H."/>
            <person name="Wang M."/>
            <person name="Wolf Y.I."/>
            <person name="Yamagata H."/>
            <person name="Yamada T."/>
            <person name="Ye Y."/>
            <person name="Shaw J.R."/>
            <person name="Andrews J."/>
            <person name="Crease T.J."/>
            <person name="Tang H."/>
            <person name="Lucas S.M."/>
            <person name="Robertson H.M."/>
            <person name="Bork P."/>
            <person name="Koonin E.V."/>
            <person name="Zdobnov E.M."/>
            <person name="Grigoriev I.V."/>
            <person name="Lynch M."/>
            <person name="Boore J.L."/>
        </authorList>
    </citation>
    <scope>NUCLEOTIDE SEQUENCE [LARGE SCALE GENOMIC DNA]</scope>
</reference>
<feature type="region of interest" description="Disordered" evidence="1">
    <location>
        <begin position="133"/>
        <end position="166"/>
    </location>
</feature>
<sequence>MVLMCNGLELLFVSIQSSPLSVNGNSASMESDGSTHVSAATNTSHPKTSLSGGFQGSSTPTSGNSPIPIGALQMFNQSSRSLALLERAGSRQPLCLSEVEPSLVLREMPSSLALPLDFHLSLLLTPRNISPAGSDSMASGGGMDGSSSSNKNNNNNNHNHNHNSGSIRSGAAAALVQTYSHKCQYQHSSHYPSHPIPRVTTHSRESL</sequence>
<organism evidence="3 4">
    <name type="scientific">Daphnia pulex</name>
    <name type="common">Water flea</name>
    <dbReference type="NCBI Taxonomy" id="6669"/>
    <lineage>
        <taxon>Eukaryota</taxon>
        <taxon>Metazoa</taxon>
        <taxon>Ecdysozoa</taxon>
        <taxon>Arthropoda</taxon>
        <taxon>Crustacea</taxon>
        <taxon>Branchiopoda</taxon>
        <taxon>Diplostraca</taxon>
        <taxon>Cladocera</taxon>
        <taxon>Anomopoda</taxon>
        <taxon>Daphniidae</taxon>
        <taxon>Daphnia</taxon>
    </lineage>
</organism>
<keyword evidence="4" id="KW-1185">Reference proteome</keyword>
<dbReference type="AlphaFoldDB" id="E9H7A6"/>
<evidence type="ECO:0000256" key="1">
    <source>
        <dbReference type="SAM" id="MobiDB-lite"/>
    </source>
</evidence>
<protein>
    <submittedName>
        <fullName evidence="3">Uncharacterized protein</fullName>
    </submittedName>
</protein>
<gene>
    <name evidence="3" type="ORF">DAPPUDRAFT_110836</name>
</gene>
<evidence type="ECO:0000256" key="2">
    <source>
        <dbReference type="SAM" id="SignalP"/>
    </source>
</evidence>
<dbReference type="KEGG" id="dpx:DAPPUDRAFT_110836"/>
<name>E9H7A6_DAPPU</name>